<gene>
    <name evidence="2" type="ORF">B9Q03_03680</name>
</gene>
<dbReference type="Proteomes" id="UP000240322">
    <property type="component" value="Unassembled WGS sequence"/>
</dbReference>
<dbReference type="CDD" id="cd00198">
    <property type="entry name" value="vWFA"/>
    <property type="match status" value="1"/>
</dbReference>
<comment type="caution">
    <text evidence="2">The sequence shown here is derived from an EMBL/GenBank/DDBJ whole genome shotgun (WGS) entry which is preliminary data.</text>
</comment>
<evidence type="ECO:0000313" key="3">
    <source>
        <dbReference type="Proteomes" id="UP000240322"/>
    </source>
</evidence>
<dbReference type="AlphaFoldDB" id="A0A2R6AZ23"/>
<dbReference type="SMART" id="SM00327">
    <property type="entry name" value="VWA"/>
    <property type="match status" value="1"/>
</dbReference>
<name>A0A2R6AZ23_9ARCH</name>
<reference evidence="2 3" key="1">
    <citation type="submission" date="2017-04" db="EMBL/GenBank/DDBJ databases">
        <title>Novel microbial lineages endemic to geothermal iron-oxide mats fill important gaps in the evolutionary history of Archaea.</title>
        <authorList>
            <person name="Jay Z.J."/>
            <person name="Beam J.P."/>
            <person name="Dlakic M."/>
            <person name="Rusch D.B."/>
            <person name="Kozubal M.A."/>
            <person name="Inskeep W.P."/>
        </authorList>
    </citation>
    <scope>NUCLEOTIDE SEQUENCE [LARGE SCALE GENOMIC DNA]</scope>
    <source>
        <strain evidence="2">OSP_D</strain>
    </source>
</reference>
<sequence length="433" mass="50050">MEKPPCRFESQETDGFSSYFGQDVLEDLLYSMFNPEGMEDSAQNLSDDDLDRLIEEQMAKWEEIRDDVEQKLSVNKQNWMYRDWLEEKMKRDFIRRNAWQELLEAIKQGKLDPKSLSLNKLTQMFPSEIAKGLEKEGYLELRNFWDSQRGGYTLGWFDFTAAGERVIAKKVLNEVLENMVLPCIDYGEEQRGFGVNPSDTIMEYDEFLHHYDLVDVYETLLNASLRRSANIFDPNDIKVRVPSSRYSASNVILIDSSNSMYGPKFRGAIMASLAFKKLLEDYFRDDELFVVAYDDEPVLVREGEILRLRPQGNTDIGSAIDFAVDLLRRCEGNRNIFLITDGEPTSSCNAELNPEENAYRAARRAAMEDVNLNIILLDQKPELRAIADNMARVNGRSTVTYVGDPQRLKDFFVRNYMTSKGLNVRRLTRRGLI</sequence>
<dbReference type="Gene3D" id="3.40.50.410">
    <property type="entry name" value="von Willebrand factor, type A domain"/>
    <property type="match status" value="1"/>
</dbReference>
<dbReference type="EMBL" id="NEXE01000021">
    <property type="protein sequence ID" value="PSN91634.1"/>
    <property type="molecule type" value="Genomic_DNA"/>
</dbReference>
<dbReference type="Pfam" id="PF13519">
    <property type="entry name" value="VWA_2"/>
    <property type="match status" value="1"/>
</dbReference>
<evidence type="ECO:0000313" key="2">
    <source>
        <dbReference type="EMBL" id="PSN91634.1"/>
    </source>
</evidence>
<protein>
    <recommendedName>
        <fullName evidence="1">VWFA domain-containing protein</fullName>
    </recommendedName>
</protein>
<dbReference type="InterPro" id="IPR002035">
    <property type="entry name" value="VWF_A"/>
</dbReference>
<organism evidence="2 3">
    <name type="scientific">Candidatus Marsarchaeota G2 archaeon OSP_D</name>
    <dbReference type="NCBI Taxonomy" id="1978157"/>
    <lineage>
        <taxon>Archaea</taxon>
        <taxon>Candidatus Marsarchaeota</taxon>
        <taxon>Candidatus Marsarchaeota group 2</taxon>
    </lineage>
</organism>
<dbReference type="InterPro" id="IPR036465">
    <property type="entry name" value="vWFA_dom_sf"/>
</dbReference>
<feature type="domain" description="VWFA" evidence="1">
    <location>
        <begin position="247"/>
        <end position="407"/>
    </location>
</feature>
<dbReference type="SUPFAM" id="SSF53300">
    <property type="entry name" value="vWA-like"/>
    <property type="match status" value="1"/>
</dbReference>
<accession>A0A2R6AZ23</accession>
<evidence type="ECO:0000259" key="1">
    <source>
        <dbReference type="SMART" id="SM00327"/>
    </source>
</evidence>
<proteinExistence type="predicted"/>